<evidence type="ECO:0000256" key="1">
    <source>
        <dbReference type="SAM" id="Phobius"/>
    </source>
</evidence>
<organism evidence="2 3">
    <name type="scientific">Cardiosporidium cionae</name>
    <dbReference type="NCBI Taxonomy" id="476202"/>
    <lineage>
        <taxon>Eukaryota</taxon>
        <taxon>Sar</taxon>
        <taxon>Alveolata</taxon>
        <taxon>Apicomplexa</taxon>
        <taxon>Aconoidasida</taxon>
        <taxon>Nephromycida</taxon>
        <taxon>Cardiosporidium</taxon>
    </lineage>
</organism>
<accession>A0ABQ7JBS5</accession>
<proteinExistence type="predicted"/>
<sequence>CQGGPNEAIRTRERNIRIPAAFGGDLCETNSLEGTNQAEICKWIPFCDSVDISALRNEKRRPKAEPQQEVVFSSKPELSHIALHQMTNIEEDRHDNDTLSCEIVYTGDSKERAQYNPKSNACTCPKDRAPCTAERAIETKTMWETSIEEICTINSHTLVYAQDFKQFSCGSKTFLPYKKAPDAFSPQKGCDSVDLYLFCSVPLSEMHARISDWFFLFLSVISGVIVGLILVLAVIQFSADVRDALGISEYDKETSDVADRDKDT</sequence>
<gene>
    <name evidence="2" type="ORF">IE077_001999</name>
</gene>
<dbReference type="Proteomes" id="UP000823046">
    <property type="component" value="Unassembled WGS sequence"/>
</dbReference>
<keyword evidence="1" id="KW-1133">Transmembrane helix</keyword>
<evidence type="ECO:0000313" key="2">
    <source>
        <dbReference type="EMBL" id="KAF8821466.1"/>
    </source>
</evidence>
<dbReference type="EMBL" id="JADAQX010000177">
    <property type="protein sequence ID" value="KAF8821466.1"/>
    <property type="molecule type" value="Genomic_DNA"/>
</dbReference>
<comment type="caution">
    <text evidence="2">The sequence shown here is derived from an EMBL/GenBank/DDBJ whole genome shotgun (WGS) entry which is preliminary data.</text>
</comment>
<feature type="non-terminal residue" evidence="2">
    <location>
        <position position="1"/>
    </location>
</feature>
<keyword evidence="1" id="KW-0812">Transmembrane</keyword>
<name>A0ABQ7JBS5_9APIC</name>
<reference evidence="2 3" key="1">
    <citation type="journal article" date="2020" name="bioRxiv">
        <title>Metabolic contributions of an alphaproteobacterial endosymbiont in the apicomplexan Cardiosporidium cionae.</title>
        <authorList>
            <person name="Hunter E.S."/>
            <person name="Paight C.J."/>
            <person name="Lane C.E."/>
        </authorList>
    </citation>
    <scope>NUCLEOTIDE SEQUENCE [LARGE SCALE GENOMIC DNA]</scope>
    <source>
        <strain evidence="2">ESH_2018</strain>
    </source>
</reference>
<keyword evidence="1" id="KW-0472">Membrane</keyword>
<evidence type="ECO:0000313" key="3">
    <source>
        <dbReference type="Proteomes" id="UP000823046"/>
    </source>
</evidence>
<protein>
    <submittedName>
        <fullName evidence="2">Uncharacterized protein</fullName>
    </submittedName>
</protein>
<keyword evidence="3" id="KW-1185">Reference proteome</keyword>
<feature type="transmembrane region" description="Helical" evidence="1">
    <location>
        <begin position="213"/>
        <end position="235"/>
    </location>
</feature>